<dbReference type="HOGENOM" id="CLU_1525914_0_0_1"/>
<dbReference type="GeneID" id="10539444"/>
<feature type="compositionally biased region" description="Polar residues" evidence="1">
    <location>
        <begin position="46"/>
        <end position="66"/>
    </location>
</feature>
<keyword evidence="3" id="KW-1185">Reference proteome</keyword>
<sequence length="177" mass="20448">MYPIQETIPSSFQGRPGAQRRSLEALFKRTEGIYKKAGRRLPPQPISSFLTSTTGHPSKSTNNPTFPKNPLRHRPKTSRRRRKSNMASNSSRIIRHTLVPGKTVTVRLVTDTYSPAKPNQPQRLTREFETTYYLDLIPDLYAPTSTTTTYIQSHYYVDTTNTLVVYKKDIRFPQRQF</sequence>
<dbReference type="VEuPathDB" id="FungiDB:PGTG_06391"/>
<feature type="compositionally biased region" description="Basic residues" evidence="1">
    <location>
        <begin position="70"/>
        <end position="84"/>
    </location>
</feature>
<evidence type="ECO:0000313" key="3">
    <source>
        <dbReference type="Proteomes" id="UP000008783"/>
    </source>
</evidence>
<dbReference type="OrthoDB" id="2505287at2759"/>
<gene>
    <name evidence="2" type="ORF">PGTG_06391</name>
</gene>
<dbReference type="InParanoid" id="E3K861"/>
<dbReference type="Proteomes" id="UP000008783">
    <property type="component" value="Unassembled WGS sequence"/>
</dbReference>
<dbReference type="KEGG" id="pgr:PGTG_06391"/>
<dbReference type="RefSeq" id="XP_003324854.2">
    <property type="nucleotide sequence ID" value="XM_003324806.2"/>
</dbReference>
<evidence type="ECO:0000256" key="1">
    <source>
        <dbReference type="SAM" id="MobiDB-lite"/>
    </source>
</evidence>
<accession>E3K861</accession>
<name>E3K861_PUCGT</name>
<feature type="region of interest" description="Disordered" evidence="1">
    <location>
        <begin position="34"/>
        <end position="92"/>
    </location>
</feature>
<reference evidence="3" key="2">
    <citation type="journal article" date="2011" name="Proc. Natl. Acad. Sci. U.S.A.">
        <title>Obligate biotrophy features unraveled by the genomic analysis of rust fungi.</title>
        <authorList>
            <person name="Duplessis S."/>
            <person name="Cuomo C.A."/>
            <person name="Lin Y.-C."/>
            <person name="Aerts A."/>
            <person name="Tisserant E."/>
            <person name="Veneault-Fourrey C."/>
            <person name="Joly D.L."/>
            <person name="Hacquard S."/>
            <person name="Amselem J."/>
            <person name="Cantarel B.L."/>
            <person name="Chiu R."/>
            <person name="Coutinho P.M."/>
            <person name="Feau N."/>
            <person name="Field M."/>
            <person name="Frey P."/>
            <person name="Gelhaye E."/>
            <person name="Goldberg J."/>
            <person name="Grabherr M.G."/>
            <person name="Kodira C.D."/>
            <person name="Kohler A."/>
            <person name="Kuees U."/>
            <person name="Lindquist E.A."/>
            <person name="Lucas S.M."/>
            <person name="Mago R."/>
            <person name="Mauceli E."/>
            <person name="Morin E."/>
            <person name="Murat C."/>
            <person name="Pangilinan J.L."/>
            <person name="Park R."/>
            <person name="Pearson M."/>
            <person name="Quesneville H."/>
            <person name="Rouhier N."/>
            <person name="Sakthikumar S."/>
            <person name="Salamov A.A."/>
            <person name="Schmutz J."/>
            <person name="Selles B."/>
            <person name="Shapiro H."/>
            <person name="Tanguay P."/>
            <person name="Tuskan G.A."/>
            <person name="Henrissat B."/>
            <person name="Van de Peer Y."/>
            <person name="Rouze P."/>
            <person name="Ellis J.G."/>
            <person name="Dodds P.N."/>
            <person name="Schein J.E."/>
            <person name="Zhong S."/>
            <person name="Hamelin R.C."/>
            <person name="Grigoriev I.V."/>
            <person name="Szabo L.J."/>
            <person name="Martin F."/>
        </authorList>
    </citation>
    <scope>NUCLEOTIDE SEQUENCE [LARGE SCALE GENOMIC DNA]</scope>
    <source>
        <strain evidence="3">CRL 75-36-700-3 / race SCCL</strain>
    </source>
</reference>
<evidence type="ECO:0000313" key="2">
    <source>
        <dbReference type="EMBL" id="EFP80435.2"/>
    </source>
</evidence>
<reference key="1">
    <citation type="submission" date="2007-01" db="EMBL/GenBank/DDBJ databases">
        <title>The Genome Sequence of Puccinia graminis f. sp. tritici Strain CRL 75-36-700-3.</title>
        <authorList>
            <consortium name="The Broad Institute Genome Sequencing Platform"/>
            <person name="Birren B."/>
            <person name="Lander E."/>
            <person name="Galagan J."/>
            <person name="Nusbaum C."/>
            <person name="Devon K."/>
            <person name="Cuomo C."/>
            <person name="Jaffe D."/>
            <person name="Butler J."/>
            <person name="Alvarez P."/>
            <person name="Gnerre S."/>
            <person name="Grabherr M."/>
            <person name="Mauceli E."/>
            <person name="Brockman W."/>
            <person name="Young S."/>
            <person name="LaButti K."/>
            <person name="Sykes S."/>
            <person name="DeCaprio D."/>
            <person name="Crawford M."/>
            <person name="Koehrsen M."/>
            <person name="Engels R."/>
            <person name="Montgomery P."/>
            <person name="Pearson M."/>
            <person name="Howarth C."/>
            <person name="Larson L."/>
            <person name="White J."/>
            <person name="Zeng Q."/>
            <person name="Kodira C."/>
            <person name="Yandava C."/>
            <person name="Alvarado L."/>
            <person name="O'Leary S."/>
            <person name="Szabo L."/>
            <person name="Dean R."/>
            <person name="Schein J."/>
        </authorList>
    </citation>
    <scope>NUCLEOTIDE SEQUENCE</scope>
    <source>
        <strain>CRL 75-36-700-3</strain>
    </source>
</reference>
<dbReference type="AlphaFoldDB" id="E3K861"/>
<dbReference type="EMBL" id="DS178275">
    <property type="protein sequence ID" value="EFP80435.2"/>
    <property type="molecule type" value="Genomic_DNA"/>
</dbReference>
<proteinExistence type="predicted"/>
<protein>
    <submittedName>
        <fullName evidence="2">Uncharacterized protein</fullName>
    </submittedName>
</protein>
<organism evidence="2 3">
    <name type="scientific">Puccinia graminis f. sp. tritici (strain CRL 75-36-700-3 / race SCCL)</name>
    <name type="common">Black stem rust fungus</name>
    <dbReference type="NCBI Taxonomy" id="418459"/>
    <lineage>
        <taxon>Eukaryota</taxon>
        <taxon>Fungi</taxon>
        <taxon>Dikarya</taxon>
        <taxon>Basidiomycota</taxon>
        <taxon>Pucciniomycotina</taxon>
        <taxon>Pucciniomycetes</taxon>
        <taxon>Pucciniales</taxon>
        <taxon>Pucciniaceae</taxon>
        <taxon>Puccinia</taxon>
    </lineage>
</organism>